<proteinExistence type="inferred from homology"/>
<dbReference type="PROSITE" id="PS50021">
    <property type="entry name" value="CH"/>
    <property type="match status" value="1"/>
</dbReference>
<feature type="region of interest" description="Disordered" evidence="6">
    <location>
        <begin position="1094"/>
        <end position="1168"/>
    </location>
</feature>
<dbReference type="EMBL" id="CM035413">
    <property type="protein sequence ID" value="KAH7431571.1"/>
    <property type="molecule type" value="Genomic_DNA"/>
</dbReference>
<dbReference type="PANTHER" id="PTHR47972">
    <property type="entry name" value="KINESIN-LIKE PROTEIN KLP-3"/>
    <property type="match status" value="1"/>
</dbReference>
<dbReference type="FunFam" id="3.40.850.10:FF:000178">
    <property type="entry name" value="Kinesin-related protein3"/>
    <property type="match status" value="1"/>
</dbReference>
<dbReference type="PRINTS" id="PR00380">
    <property type="entry name" value="KINESINHEAVY"/>
</dbReference>
<sequence>MEDENRGTRSLTDPVSKRCQAASWLQRMVGPLDLPIDPSEEDLRLCLRDGKVLCKLVKTLDPSLFSQVLESESSVATSPSPDSVTKFLKAAAVAKLSLFEVLDLEQPSYHSLSSERVVDCILSFKAYHERTLKKDYNLRKSEEALSSFVSNSDFDNKGGSSSPSSTRLYSQLSSSTPKSPSQHQRRSMILGHETFNEGDMHTVKEYAMQTAGSSPQPRHALHKLSAWESMGTDENFVPASTQTGINSAQIHQITQRFREILRHRTRGPMQDQAVSQNKSILNSIDNPPSQAVSSLINAALGDKQHEDVSNFVELMLKKVMEEVEKRLISQNEQVAHLKNSLKEHLTREDKLVSRTKALETLAAGSGEELKIYQCQLQKTKLEKEKIEEELASKKLLITDLEEEKTNVQAQVESLERQLLDIKKKDHEYIQQLKLHNQELEHEIRQNMDTLKAFQGESARKIEDLEAQYSAEKEIFRKRDQGYHSFLLSQRSSIEDVKLLLQSTKVECLHMHHAWSEEAEDLRTKLQGLAEAASGYHKVLAENRQLYNEVQDLKGNIRVYCRVRPFLPGQGSRQSTVDFVGENGDILIANPSKQGKEALKMFSFNKSFGPSATQEEVFMDTRPLIRSVLDGYNVCIFAYGQTGSGKTYTMTGPNSLSEKDWGVNYRALNDLFHISQSRVDVFKYEVSVQMVEIYNEQVRDLLLTEGSNKKLEIRNHSQLNGLNVPDASMLPVTSTADVLDLIKIGQKNRAVGATALNERSSRSHSVLTVHVQGTDLASGSILRGCLHLVDLAGSERVDKSEATGDRLKEAQHINKSLSALGDVVSALAQKSSHVPYRNSKLTQLLQNSLAGQAKSLMFVHISPDIESFGETMSTLKFAERVASVELGAARSNKESKEVRDLKEQVNMLKDIIAKKDGEIERLQSTRITSIEESGPLEKSKIRAERSLYFHKPTPIQMKQTRLRRQTVDVGGQKEKWLAAGRRQVESQSQELDPFSPPTSPKESRRSQDVLSKEKLSDFKKHSSSTSGRSRVTENHEHSRHENQKGNDMDYASELKPKDWQDRVQSSTDSSLLGTSSVDDLSSISDGIQIGKIDGLARVSDGPDGTSRQGAHQESVSMDFPRTNKSVASKKMDTEIRNMRSMTDAERPHIGDLDSSSELSDGYVSQAETENSLTGVAELASSNNRDHRLISIQMKPPQPQRVRPSRGDWKSLNIGQPSFRAKQQTVPGSFLPSIENISTKKQLTAVPKHSADVSPLSESSGRLAAHNVSKSSKRWVLS</sequence>
<dbReference type="InterPro" id="IPR036961">
    <property type="entry name" value="Kinesin_motor_dom_sf"/>
</dbReference>
<dbReference type="SMART" id="SM00129">
    <property type="entry name" value="KISc"/>
    <property type="match status" value="1"/>
</dbReference>
<comment type="caution">
    <text evidence="9">The sequence shown here is derived from an EMBL/GenBank/DDBJ whole genome shotgun (WGS) entry which is preliminary data.</text>
</comment>
<dbReference type="GO" id="GO:0003777">
    <property type="term" value="F:microtubule motor activity"/>
    <property type="evidence" value="ECO:0007669"/>
    <property type="project" value="InterPro"/>
</dbReference>
<feature type="region of interest" description="Disordered" evidence="6">
    <location>
        <begin position="949"/>
        <end position="1079"/>
    </location>
</feature>
<dbReference type="OrthoDB" id="3176171at2759"/>
<feature type="compositionally biased region" description="Basic and acidic residues" evidence="6">
    <location>
        <begin position="1029"/>
        <end position="1060"/>
    </location>
</feature>
<evidence type="ECO:0000256" key="2">
    <source>
        <dbReference type="ARBA" id="ARBA00022528"/>
    </source>
</evidence>
<evidence type="ECO:0000313" key="9">
    <source>
        <dbReference type="EMBL" id="KAH7431571.1"/>
    </source>
</evidence>
<dbReference type="InterPro" id="IPR001752">
    <property type="entry name" value="Kinesin_motor_dom"/>
</dbReference>
<dbReference type="GO" id="GO:0015630">
    <property type="term" value="C:microtubule cytoskeleton"/>
    <property type="evidence" value="ECO:0007669"/>
    <property type="project" value="TreeGrafter"/>
</dbReference>
<comment type="similarity">
    <text evidence="1">Belongs to the TRAFAC class myosin-kinesin ATPase superfamily. Kinesin family. KIN-14 subfamily.</text>
</comment>
<feature type="compositionally biased region" description="Polar residues" evidence="6">
    <location>
        <begin position="1104"/>
        <end position="1114"/>
    </location>
</feature>
<name>A0A8T2U5S0_CERRI</name>
<dbReference type="GO" id="GO:0005524">
    <property type="term" value="F:ATP binding"/>
    <property type="evidence" value="ECO:0007669"/>
    <property type="project" value="UniProtKB-UniRule"/>
</dbReference>
<feature type="coiled-coil region" evidence="5">
    <location>
        <begin position="369"/>
        <end position="456"/>
    </location>
</feature>
<dbReference type="Pfam" id="PF00225">
    <property type="entry name" value="Kinesin"/>
    <property type="match status" value="1"/>
</dbReference>
<dbReference type="InterPro" id="IPR027640">
    <property type="entry name" value="Kinesin-like_fam"/>
</dbReference>
<dbReference type="Gene3D" id="3.40.850.10">
    <property type="entry name" value="Kinesin motor domain"/>
    <property type="match status" value="1"/>
</dbReference>
<accession>A0A8T2U5S0</accession>
<evidence type="ECO:0000256" key="3">
    <source>
        <dbReference type="ARBA" id="ARBA00023175"/>
    </source>
</evidence>
<keyword evidence="10" id="KW-1185">Reference proteome</keyword>
<protein>
    <submittedName>
        <fullName evidence="9">Uncharacterized protein</fullName>
    </submittedName>
</protein>
<dbReference type="Proteomes" id="UP000825935">
    <property type="component" value="Chromosome 8"/>
</dbReference>
<dbReference type="AlphaFoldDB" id="A0A8T2U5S0"/>
<dbReference type="GO" id="GO:0007018">
    <property type="term" value="P:microtubule-based movement"/>
    <property type="evidence" value="ECO:0007669"/>
    <property type="project" value="InterPro"/>
</dbReference>
<keyword evidence="4" id="KW-0547">Nucleotide-binding</keyword>
<evidence type="ECO:0000256" key="1">
    <source>
        <dbReference type="ARBA" id="ARBA00010899"/>
    </source>
</evidence>
<feature type="coiled-coil region" evidence="5">
    <location>
        <begin position="890"/>
        <end position="917"/>
    </location>
</feature>
<dbReference type="SUPFAM" id="SSF47576">
    <property type="entry name" value="Calponin-homology domain, CH-domain"/>
    <property type="match status" value="1"/>
</dbReference>
<feature type="compositionally biased region" description="Basic and acidic residues" evidence="6">
    <location>
        <begin position="1128"/>
        <end position="1150"/>
    </location>
</feature>
<keyword evidence="2" id="KW-0150">Chloroplast</keyword>
<gene>
    <name evidence="9" type="ORF">KP509_08G055800</name>
</gene>
<organism evidence="9 10">
    <name type="scientific">Ceratopteris richardii</name>
    <name type="common">Triangle waterfern</name>
    <dbReference type="NCBI Taxonomy" id="49495"/>
    <lineage>
        <taxon>Eukaryota</taxon>
        <taxon>Viridiplantae</taxon>
        <taxon>Streptophyta</taxon>
        <taxon>Embryophyta</taxon>
        <taxon>Tracheophyta</taxon>
        <taxon>Polypodiopsida</taxon>
        <taxon>Polypodiidae</taxon>
        <taxon>Polypodiales</taxon>
        <taxon>Pteridineae</taxon>
        <taxon>Pteridaceae</taxon>
        <taxon>Parkerioideae</taxon>
        <taxon>Ceratopteris</taxon>
    </lineage>
</organism>
<dbReference type="CDD" id="cd01366">
    <property type="entry name" value="KISc_C_terminal"/>
    <property type="match status" value="1"/>
</dbReference>
<keyword evidence="4" id="KW-0067">ATP-binding</keyword>
<dbReference type="Gene3D" id="1.10.418.10">
    <property type="entry name" value="Calponin-like domain"/>
    <property type="match status" value="1"/>
</dbReference>
<dbReference type="InterPro" id="IPR036872">
    <property type="entry name" value="CH_dom_sf"/>
</dbReference>
<evidence type="ECO:0000313" key="10">
    <source>
        <dbReference type="Proteomes" id="UP000825935"/>
    </source>
</evidence>
<feature type="domain" description="Calponin-homology (CH)" evidence="7">
    <location>
        <begin position="15"/>
        <end position="129"/>
    </location>
</feature>
<dbReference type="InterPro" id="IPR027417">
    <property type="entry name" value="P-loop_NTPase"/>
</dbReference>
<feature type="region of interest" description="Disordered" evidence="6">
    <location>
        <begin position="149"/>
        <end position="185"/>
    </location>
</feature>
<dbReference type="PROSITE" id="PS50067">
    <property type="entry name" value="KINESIN_MOTOR_2"/>
    <property type="match status" value="1"/>
</dbReference>
<evidence type="ECO:0000256" key="4">
    <source>
        <dbReference type="PROSITE-ProRule" id="PRU00283"/>
    </source>
</evidence>
<feature type="domain" description="Kinesin motor" evidence="8">
    <location>
        <begin position="555"/>
        <end position="883"/>
    </location>
</feature>
<feature type="compositionally biased region" description="Basic and acidic residues" evidence="6">
    <location>
        <begin position="1000"/>
        <end position="1019"/>
    </location>
</feature>
<dbReference type="FunFam" id="3.40.850.10:FF:000111">
    <property type="entry name" value="p-loop nucleoside triphosphate hydrolase superfamily protein with CH (Calponin Homology) domain"/>
    <property type="match status" value="1"/>
</dbReference>
<evidence type="ECO:0000256" key="5">
    <source>
        <dbReference type="SAM" id="Coils"/>
    </source>
</evidence>
<evidence type="ECO:0000256" key="6">
    <source>
        <dbReference type="SAM" id="MobiDB-lite"/>
    </source>
</evidence>
<dbReference type="PANTHER" id="PTHR47972:SF28">
    <property type="entry name" value="KINESIN-LIKE PROTEIN KLP-3"/>
    <property type="match status" value="1"/>
</dbReference>
<evidence type="ECO:0000259" key="7">
    <source>
        <dbReference type="PROSITE" id="PS50021"/>
    </source>
</evidence>
<dbReference type="GO" id="GO:0008017">
    <property type="term" value="F:microtubule binding"/>
    <property type="evidence" value="ECO:0007669"/>
    <property type="project" value="InterPro"/>
</dbReference>
<feature type="region of interest" description="Disordered" evidence="6">
    <location>
        <begin position="1240"/>
        <end position="1276"/>
    </location>
</feature>
<keyword evidence="5" id="KW-0175">Coiled coil</keyword>
<keyword evidence="3 4" id="KW-0505">Motor protein</keyword>
<keyword evidence="2" id="KW-0934">Plastid</keyword>
<dbReference type="InterPro" id="IPR001715">
    <property type="entry name" value="CH_dom"/>
</dbReference>
<evidence type="ECO:0000259" key="8">
    <source>
        <dbReference type="PROSITE" id="PS50067"/>
    </source>
</evidence>
<reference evidence="9" key="1">
    <citation type="submission" date="2021-08" db="EMBL/GenBank/DDBJ databases">
        <title>WGS assembly of Ceratopteris richardii.</title>
        <authorList>
            <person name="Marchant D.B."/>
            <person name="Chen G."/>
            <person name="Jenkins J."/>
            <person name="Shu S."/>
            <person name="Leebens-Mack J."/>
            <person name="Grimwood J."/>
            <person name="Schmutz J."/>
            <person name="Soltis P."/>
            <person name="Soltis D."/>
            <person name="Chen Z.-H."/>
        </authorList>
    </citation>
    <scope>NUCLEOTIDE SEQUENCE</scope>
    <source>
        <strain evidence="9">Whitten #5841</strain>
        <tissue evidence="9">Leaf</tissue>
    </source>
</reference>
<feature type="compositionally biased region" description="Low complexity" evidence="6">
    <location>
        <begin position="160"/>
        <end position="182"/>
    </location>
</feature>
<dbReference type="SUPFAM" id="SSF52540">
    <property type="entry name" value="P-loop containing nucleoside triphosphate hydrolases"/>
    <property type="match status" value="1"/>
</dbReference>
<feature type="compositionally biased region" description="Low complexity" evidence="6">
    <location>
        <begin position="1064"/>
        <end position="1079"/>
    </location>
</feature>
<feature type="binding site" evidence="4">
    <location>
        <begin position="639"/>
        <end position="646"/>
    </location>
    <ligand>
        <name>ATP</name>
        <dbReference type="ChEBI" id="CHEBI:30616"/>
    </ligand>
</feature>